<evidence type="ECO:0000313" key="5">
    <source>
        <dbReference type="EMBL" id="KFC82176.1"/>
    </source>
</evidence>
<protein>
    <submittedName>
        <fullName evidence="5">Putative transcriptional regulator</fullName>
    </submittedName>
</protein>
<dbReference type="InterPro" id="IPR036388">
    <property type="entry name" value="WH-like_DNA-bd_sf"/>
</dbReference>
<dbReference type="PRINTS" id="PR00035">
    <property type="entry name" value="HTHGNTR"/>
</dbReference>
<evidence type="ECO:0000313" key="6">
    <source>
        <dbReference type="Proteomes" id="UP000028653"/>
    </source>
</evidence>
<dbReference type="RefSeq" id="WP_034494966.1">
    <property type="nucleotide sequence ID" value="NZ_JMPI01000024.1"/>
</dbReference>
<dbReference type="PROSITE" id="PS50949">
    <property type="entry name" value="HTH_GNTR"/>
    <property type="match status" value="1"/>
</dbReference>
<dbReference type="SUPFAM" id="SSF46785">
    <property type="entry name" value="Winged helix' DNA-binding domain"/>
    <property type="match status" value="1"/>
</dbReference>
<keyword evidence="6" id="KW-1185">Reference proteome</keyword>
<proteinExistence type="predicted"/>
<evidence type="ECO:0000256" key="3">
    <source>
        <dbReference type="ARBA" id="ARBA00023163"/>
    </source>
</evidence>
<dbReference type="InterPro" id="IPR028978">
    <property type="entry name" value="Chorismate_lyase_/UTRA_dom_sf"/>
</dbReference>
<gene>
    <name evidence="5" type="ORF">GBAG_1680</name>
</gene>
<dbReference type="PANTHER" id="PTHR44846:SF7">
    <property type="entry name" value="TRANSCRIPTIONAL REGULATOR OF 2-AMINOETHYLPHOSPHONATE DEGRADATION OPERONS-RELATED"/>
    <property type="match status" value="1"/>
</dbReference>
<accession>A0A085GEN1</accession>
<reference evidence="5 6" key="1">
    <citation type="submission" date="2014-05" db="EMBL/GenBank/DDBJ databases">
        <title>ATOL: Assembling a taxonomically balanced genome-scale reconstruction of the evolutionary history of the Enterobacteriaceae.</title>
        <authorList>
            <person name="Plunkett G.III."/>
            <person name="Neeno-Eckwall E.C."/>
            <person name="Glasner J.D."/>
            <person name="Perna N.T."/>
        </authorList>
    </citation>
    <scope>NUCLEOTIDE SEQUENCE [LARGE SCALE GENOMIC DNA]</scope>
    <source>
        <strain evidence="5 6">ATCC 33320</strain>
    </source>
</reference>
<dbReference type="PANTHER" id="PTHR44846">
    <property type="entry name" value="MANNOSYL-D-GLYCERATE TRANSPORT/METABOLISM SYSTEM REPRESSOR MNGR-RELATED"/>
    <property type="match status" value="1"/>
</dbReference>
<feature type="domain" description="HTH gntR-type" evidence="4">
    <location>
        <begin position="4"/>
        <end position="72"/>
    </location>
</feature>
<name>A0A085GEN1_9ENTR</name>
<dbReference type="SMART" id="SM00866">
    <property type="entry name" value="UTRA"/>
    <property type="match status" value="1"/>
</dbReference>
<dbReference type="Proteomes" id="UP000028653">
    <property type="component" value="Unassembled WGS sequence"/>
</dbReference>
<keyword evidence="1" id="KW-0805">Transcription regulation</keyword>
<dbReference type="SUPFAM" id="SSF64288">
    <property type="entry name" value="Chorismate lyase-like"/>
    <property type="match status" value="1"/>
</dbReference>
<dbReference type="SMART" id="SM00345">
    <property type="entry name" value="HTH_GNTR"/>
    <property type="match status" value="1"/>
</dbReference>
<evidence type="ECO:0000256" key="2">
    <source>
        <dbReference type="ARBA" id="ARBA00023125"/>
    </source>
</evidence>
<dbReference type="STRING" id="1006004.GBAG_1680"/>
<dbReference type="InterPro" id="IPR000524">
    <property type="entry name" value="Tscrpt_reg_HTH_GntR"/>
</dbReference>
<organism evidence="5 6">
    <name type="scientific">Buttiauxella agrestis ATCC 33320</name>
    <dbReference type="NCBI Taxonomy" id="1006004"/>
    <lineage>
        <taxon>Bacteria</taxon>
        <taxon>Pseudomonadati</taxon>
        <taxon>Pseudomonadota</taxon>
        <taxon>Gammaproteobacteria</taxon>
        <taxon>Enterobacterales</taxon>
        <taxon>Enterobacteriaceae</taxon>
        <taxon>Buttiauxella</taxon>
    </lineage>
</organism>
<comment type="caution">
    <text evidence="5">The sequence shown here is derived from an EMBL/GenBank/DDBJ whole genome shotgun (WGS) entry which is preliminary data.</text>
</comment>
<dbReference type="Pfam" id="PF00392">
    <property type="entry name" value="GntR"/>
    <property type="match status" value="1"/>
</dbReference>
<dbReference type="AlphaFoldDB" id="A0A085GEN1"/>
<evidence type="ECO:0000259" key="4">
    <source>
        <dbReference type="PROSITE" id="PS50949"/>
    </source>
</evidence>
<dbReference type="GO" id="GO:0003677">
    <property type="term" value="F:DNA binding"/>
    <property type="evidence" value="ECO:0007669"/>
    <property type="project" value="UniProtKB-KW"/>
</dbReference>
<dbReference type="Gene3D" id="1.10.10.10">
    <property type="entry name" value="Winged helix-like DNA-binding domain superfamily/Winged helix DNA-binding domain"/>
    <property type="match status" value="1"/>
</dbReference>
<dbReference type="InterPro" id="IPR036390">
    <property type="entry name" value="WH_DNA-bd_sf"/>
</dbReference>
<dbReference type="Pfam" id="PF07702">
    <property type="entry name" value="UTRA"/>
    <property type="match status" value="1"/>
</dbReference>
<dbReference type="CDD" id="cd07377">
    <property type="entry name" value="WHTH_GntR"/>
    <property type="match status" value="1"/>
</dbReference>
<dbReference type="GO" id="GO:0045892">
    <property type="term" value="P:negative regulation of DNA-templated transcription"/>
    <property type="evidence" value="ECO:0007669"/>
    <property type="project" value="TreeGrafter"/>
</dbReference>
<evidence type="ECO:0000256" key="1">
    <source>
        <dbReference type="ARBA" id="ARBA00023015"/>
    </source>
</evidence>
<dbReference type="eggNOG" id="COG2188">
    <property type="taxonomic scope" value="Bacteria"/>
</dbReference>
<sequence>MQTHSTVETAKEMLNDWLSKGVVQPGGKLPSERELEELLGIKRMTLRQALLFLEGEEKVFRKDRRGWFVALPCFKYTPNTSTSFKQAALEQGRLPSWGFLEKERVYTAEPEILSQLNVKDGDEIYKICGWGALDNHKVFYHETFINAQSAPGFIDKLGDRSFVDVWQEAFGKSSHTQHLAFKPTRLSAGACKGMGGTAGTPSIRVEKYRADEAGQVIQVDIEYWRFESVEFYIDFQEFP</sequence>
<keyword evidence="2" id="KW-0238">DNA-binding</keyword>
<dbReference type="EMBL" id="JMPI01000024">
    <property type="protein sequence ID" value="KFC82176.1"/>
    <property type="molecule type" value="Genomic_DNA"/>
</dbReference>
<keyword evidence="3" id="KW-0804">Transcription</keyword>
<dbReference type="InterPro" id="IPR050679">
    <property type="entry name" value="Bact_HTH_transcr_reg"/>
</dbReference>
<dbReference type="Gene3D" id="3.40.1410.10">
    <property type="entry name" value="Chorismate lyase-like"/>
    <property type="match status" value="1"/>
</dbReference>
<dbReference type="InterPro" id="IPR011663">
    <property type="entry name" value="UTRA"/>
</dbReference>
<dbReference type="GO" id="GO:0003700">
    <property type="term" value="F:DNA-binding transcription factor activity"/>
    <property type="evidence" value="ECO:0007669"/>
    <property type="project" value="InterPro"/>
</dbReference>
<dbReference type="OrthoDB" id="9784545at2"/>